<dbReference type="Proteomes" id="UP000504634">
    <property type="component" value="Unplaced"/>
</dbReference>
<keyword evidence="3" id="KW-1185">Reference proteome</keyword>
<dbReference type="AlphaFoldDB" id="A0A6J2TGN5"/>
<sequence>MRVEALETFWTDKSTYDNAERLFYEVNTRRSINLAVKVKPKKHKAMAEAQQNQQPSPIPKQSQQQTDFLYLNPLTLEASFFLETLDQVSSHSNIQLDPHLAKLLEKIVVGIEIYLEKKPTYVTNTEHVQCVPPKEFLKVKRQFTCAPCNRILGNTINKAVVHLAEQHPNPNGNAPKEEKKCVKVDARSKQLALMVLPKKAKALIFNDMANIFQQNHPVADKLKVMPEYETIEGDLTKLIAPSFPKQTVRVYKFGSRLTGIGTRSSDLDIFVDIGNTFHKFEHRASKETLAKLVVVRKALIGSKDWRIINVIENARVPIIKTCHLTSGIECDIGFSNSLGFCNTNLIKYLFETQPVAQYMCIYIKKWLERTKMTDQISTYSMTLMVIYFLQLKRLLPSIELLQADIISKQLVGPWIANFVQKSLKDLGIEYVEVSIQVVKEYIKSFFEYFAAFNYEKNIVCPYFGLGCMDIKQMEKALPKRYTEYAASNPDCALQLRKPMVVQDPIQLNHNVTKAVTKTLLQQFAEYSRQTAALIGDHTNWRQR</sequence>
<name>A0A6J2TGN5_DROLE</name>
<dbReference type="Pfam" id="PF22600">
    <property type="entry name" value="MTPAP-like_central"/>
    <property type="match status" value="1"/>
</dbReference>
<feature type="region of interest" description="Disordered" evidence="1">
    <location>
        <begin position="43"/>
        <end position="62"/>
    </location>
</feature>
<evidence type="ECO:0000313" key="4">
    <source>
        <dbReference type="RefSeq" id="XP_030375881.1"/>
    </source>
</evidence>
<dbReference type="InterPro" id="IPR054708">
    <property type="entry name" value="MTPAP-like_central"/>
</dbReference>
<feature type="compositionally biased region" description="Low complexity" evidence="1">
    <location>
        <begin position="50"/>
        <end position="62"/>
    </location>
</feature>
<evidence type="ECO:0000313" key="3">
    <source>
        <dbReference type="Proteomes" id="UP000504634"/>
    </source>
</evidence>
<organism evidence="3 4">
    <name type="scientific">Drosophila lebanonensis</name>
    <name type="common">Fruit fly</name>
    <name type="synonym">Scaptodrosophila lebanonensis</name>
    <dbReference type="NCBI Taxonomy" id="7225"/>
    <lineage>
        <taxon>Eukaryota</taxon>
        <taxon>Metazoa</taxon>
        <taxon>Ecdysozoa</taxon>
        <taxon>Arthropoda</taxon>
        <taxon>Hexapoda</taxon>
        <taxon>Insecta</taxon>
        <taxon>Pterygota</taxon>
        <taxon>Neoptera</taxon>
        <taxon>Endopterygota</taxon>
        <taxon>Diptera</taxon>
        <taxon>Brachycera</taxon>
        <taxon>Muscomorpha</taxon>
        <taxon>Ephydroidea</taxon>
        <taxon>Drosophilidae</taxon>
        <taxon>Scaptodrosophila</taxon>
    </lineage>
</organism>
<dbReference type="Gene3D" id="1.10.1410.10">
    <property type="match status" value="1"/>
</dbReference>
<dbReference type="PANTHER" id="PTHR12271">
    <property type="entry name" value="POLY A POLYMERASE CID PAP -RELATED"/>
    <property type="match status" value="1"/>
</dbReference>
<dbReference type="CDD" id="cd05402">
    <property type="entry name" value="NT_PAP_TUTase"/>
    <property type="match status" value="1"/>
</dbReference>
<dbReference type="PANTHER" id="PTHR12271:SF66">
    <property type="entry name" value="TERMINAL URIDYLYLTRANSFERASE TAILOR"/>
    <property type="match status" value="1"/>
</dbReference>
<dbReference type="GO" id="GO:0031123">
    <property type="term" value="P:RNA 3'-end processing"/>
    <property type="evidence" value="ECO:0007669"/>
    <property type="project" value="TreeGrafter"/>
</dbReference>
<evidence type="ECO:0000256" key="1">
    <source>
        <dbReference type="SAM" id="MobiDB-lite"/>
    </source>
</evidence>
<dbReference type="Gene3D" id="3.30.460.10">
    <property type="entry name" value="Beta Polymerase, domain 2"/>
    <property type="match status" value="1"/>
</dbReference>
<dbReference type="SUPFAM" id="SSF81631">
    <property type="entry name" value="PAP/OAS1 substrate-binding domain"/>
    <property type="match status" value="1"/>
</dbReference>
<keyword evidence="4" id="KW-0548">Nucleotidyltransferase</keyword>
<proteinExistence type="predicted"/>
<dbReference type="OrthoDB" id="407432at2759"/>
<gene>
    <name evidence="4" type="primary">LOC115625115</name>
</gene>
<keyword evidence="4" id="KW-0808">Transferase</keyword>
<protein>
    <submittedName>
        <fullName evidence="4">Terminal uridylyltransferase Tailor</fullName>
    </submittedName>
</protein>
<evidence type="ECO:0000259" key="2">
    <source>
        <dbReference type="Pfam" id="PF22600"/>
    </source>
</evidence>
<accession>A0A6J2TGN5</accession>
<dbReference type="SUPFAM" id="SSF81301">
    <property type="entry name" value="Nucleotidyltransferase"/>
    <property type="match status" value="1"/>
</dbReference>
<feature type="domain" description="Poly(A) RNA polymerase mitochondrial-like central palm" evidence="2">
    <location>
        <begin position="207"/>
        <end position="348"/>
    </location>
</feature>
<dbReference type="GeneID" id="115625115"/>
<reference evidence="4" key="1">
    <citation type="submission" date="2025-08" db="UniProtKB">
        <authorList>
            <consortium name="RefSeq"/>
        </authorList>
    </citation>
    <scope>IDENTIFICATION</scope>
    <source>
        <strain evidence="4">11010-0011.00</strain>
        <tissue evidence="4">Whole body</tissue>
    </source>
</reference>
<dbReference type="InterPro" id="IPR043519">
    <property type="entry name" value="NT_sf"/>
</dbReference>
<dbReference type="GO" id="GO:0050265">
    <property type="term" value="F:RNA uridylyltransferase activity"/>
    <property type="evidence" value="ECO:0007669"/>
    <property type="project" value="TreeGrafter"/>
</dbReference>
<dbReference type="RefSeq" id="XP_030375881.1">
    <property type="nucleotide sequence ID" value="XM_030520021.1"/>
</dbReference>